<dbReference type="InterPro" id="IPR025079">
    <property type="entry name" value="DUF3943"/>
</dbReference>
<gene>
    <name evidence="2" type="ORF">CLV57_1736</name>
</gene>
<keyword evidence="3" id="KW-1185">Reference proteome</keyword>
<comment type="caution">
    <text evidence="2">The sequence shown here is derived from an EMBL/GenBank/DDBJ whole genome shotgun (WGS) entry which is preliminary data.</text>
</comment>
<dbReference type="EMBL" id="PGFJ01000001">
    <property type="protein sequence ID" value="PJJ84715.1"/>
    <property type="molecule type" value="Genomic_DNA"/>
</dbReference>
<feature type="domain" description="DUF3943" evidence="1">
    <location>
        <begin position="103"/>
        <end position="208"/>
    </location>
</feature>
<dbReference type="Pfam" id="PF13084">
    <property type="entry name" value="DUF3943"/>
    <property type="match status" value="1"/>
</dbReference>
<evidence type="ECO:0000313" key="3">
    <source>
        <dbReference type="Proteomes" id="UP000242687"/>
    </source>
</evidence>
<dbReference type="AlphaFoldDB" id="A0A2H9VV68"/>
<proteinExistence type="predicted"/>
<protein>
    <submittedName>
        <fullName evidence="2">Uncharacterized protein DUF3943</fullName>
    </submittedName>
</protein>
<dbReference type="OrthoDB" id="9808630at2"/>
<accession>A0A2H9VV68</accession>
<dbReference type="Proteomes" id="UP000242687">
    <property type="component" value="Unassembled WGS sequence"/>
</dbReference>
<organism evidence="2 3">
    <name type="scientific">Mucilaginibacter auburnensis</name>
    <dbReference type="NCBI Taxonomy" id="1457233"/>
    <lineage>
        <taxon>Bacteria</taxon>
        <taxon>Pseudomonadati</taxon>
        <taxon>Bacteroidota</taxon>
        <taxon>Sphingobacteriia</taxon>
        <taxon>Sphingobacteriales</taxon>
        <taxon>Sphingobacteriaceae</taxon>
        <taxon>Mucilaginibacter</taxon>
    </lineage>
</organism>
<name>A0A2H9VV68_9SPHI</name>
<dbReference type="RefSeq" id="WP_157799107.1">
    <property type="nucleotide sequence ID" value="NZ_PGFJ01000001.1"/>
</dbReference>
<evidence type="ECO:0000313" key="2">
    <source>
        <dbReference type="EMBL" id="PJJ84715.1"/>
    </source>
</evidence>
<reference evidence="2 3" key="1">
    <citation type="submission" date="2017-11" db="EMBL/GenBank/DDBJ databases">
        <title>Genomic Encyclopedia of Archaeal and Bacterial Type Strains, Phase II (KMG-II): From Individual Species to Whole Genera.</title>
        <authorList>
            <person name="Goeker M."/>
        </authorList>
    </citation>
    <scope>NUCLEOTIDE SEQUENCE [LARGE SCALE GENOMIC DNA]</scope>
    <source>
        <strain evidence="2 3">DSM 28175</strain>
    </source>
</reference>
<evidence type="ECO:0000259" key="1">
    <source>
        <dbReference type="Pfam" id="PF13084"/>
    </source>
</evidence>
<sequence>MTLLRPTAIKANVLKLLFTFSFVLLFADTFAQVVPVLELPAVVDSTKRKRPPIEPPREKHFGRAAASTGLALVTPFLYNKFIAKKDYADINLSTMGRNLKPSAWEWDRDPFQTNQFGHPYHGSLYFNSFRANGYNFYESIPGTVAGTLVWELLAENERPSINDAINTSFGGIVLGEMTYRLSNMIVNNRGRGFKRNASEVLAFVVSPMNGFNRIITGKWGKSTRNTIERDSSKVLADFDLGYRRYNADNRGIYGLYGHMKFLYGTPYQGYRTPFSNIVVNIEAGKDDSSVVNLISVYGSLAGWRIRSNKEINHVVVLSANYDYIRNQAFFFGGQSVKANLISEFDLPKKFKLTTNVGAGPILLGAVPAFRIFNKRDYYYGMGVSVTGGGTIAFSDKICFGIHYNGGYLGTVNGDPSHYYLHAVSNELDVKIYKNLSVVGESGYFTLQGNYRDFPDVVKNYPYVRLSARYTVNFNNADRYKFQRR</sequence>